<evidence type="ECO:0000259" key="14">
    <source>
        <dbReference type="Pfam" id="PF07715"/>
    </source>
</evidence>
<evidence type="ECO:0000256" key="8">
    <source>
        <dbReference type="ARBA" id="ARBA00023237"/>
    </source>
</evidence>
<evidence type="ECO:0000313" key="16">
    <source>
        <dbReference type="Proteomes" id="UP000279959"/>
    </source>
</evidence>
<feature type="domain" description="TonB-dependent receptor-like beta-barrel" evidence="13">
    <location>
        <begin position="418"/>
        <end position="964"/>
    </location>
</feature>
<dbReference type="PANTHER" id="PTHR47234:SF2">
    <property type="entry name" value="TONB-DEPENDENT RECEPTOR"/>
    <property type="match status" value="1"/>
</dbReference>
<evidence type="ECO:0000256" key="1">
    <source>
        <dbReference type="ARBA" id="ARBA00004571"/>
    </source>
</evidence>
<feature type="chain" id="PRO_5019732358" evidence="12">
    <location>
        <begin position="28"/>
        <end position="1005"/>
    </location>
</feature>
<evidence type="ECO:0000256" key="7">
    <source>
        <dbReference type="ARBA" id="ARBA00023136"/>
    </source>
</evidence>
<evidence type="ECO:0000256" key="10">
    <source>
        <dbReference type="PROSITE-ProRule" id="PRU10143"/>
    </source>
</evidence>
<dbReference type="InterPro" id="IPR012910">
    <property type="entry name" value="Plug_dom"/>
</dbReference>
<dbReference type="AlphaFoldDB" id="A0A494W413"/>
<keyword evidence="4 9" id="KW-0812">Transmembrane</keyword>
<dbReference type="GO" id="GO:0009279">
    <property type="term" value="C:cell outer membrane"/>
    <property type="evidence" value="ECO:0007669"/>
    <property type="project" value="UniProtKB-SubCell"/>
</dbReference>
<evidence type="ECO:0000256" key="9">
    <source>
        <dbReference type="PROSITE-ProRule" id="PRU01360"/>
    </source>
</evidence>
<comment type="subcellular location">
    <subcellularLocation>
        <location evidence="1 9">Cell outer membrane</location>
        <topology evidence="1 9">Multi-pass membrane protein</topology>
    </subcellularLocation>
</comment>
<gene>
    <name evidence="15" type="ORF">SAMIE_1028440</name>
</gene>
<keyword evidence="16" id="KW-1185">Reference proteome</keyword>
<dbReference type="PROSITE" id="PS52016">
    <property type="entry name" value="TONB_DEPENDENT_REC_3"/>
    <property type="match status" value="1"/>
</dbReference>
<keyword evidence="8 9" id="KW-0998">Cell outer membrane</keyword>
<dbReference type="InterPro" id="IPR010916">
    <property type="entry name" value="TonB_box_CS"/>
</dbReference>
<name>A0A494W413_9SPHN</name>
<dbReference type="Pfam" id="PF07715">
    <property type="entry name" value="Plug"/>
    <property type="match status" value="1"/>
</dbReference>
<evidence type="ECO:0000256" key="12">
    <source>
        <dbReference type="SAM" id="SignalP"/>
    </source>
</evidence>
<dbReference type="InterPro" id="IPR039426">
    <property type="entry name" value="TonB-dep_rcpt-like"/>
</dbReference>
<dbReference type="InterPro" id="IPR036942">
    <property type="entry name" value="Beta-barrel_TonB_sf"/>
</dbReference>
<keyword evidence="15" id="KW-0675">Receptor</keyword>
<keyword evidence="6 10" id="KW-0798">TonB box</keyword>
<reference evidence="15 16" key="1">
    <citation type="submission" date="2018-05" db="EMBL/GenBank/DDBJ databases">
        <title>Complete Genome Sequence of the Nonylphenol-Degrading Bacterium Sphingobium amiense DSM 16289T.</title>
        <authorList>
            <person name="Ootsuka M."/>
            <person name="Nishizawa T."/>
            <person name="Ohta H."/>
        </authorList>
    </citation>
    <scope>NUCLEOTIDE SEQUENCE [LARGE SCALE GENOMIC DNA]</scope>
    <source>
        <strain evidence="15 16">DSM 16289</strain>
    </source>
</reference>
<sequence>MKTFSKRALLRASAAPAILSASLIASAAFAQDAPQGADAADSDTIVVTGSRIATPVIDAPNPIQVVTDQVIRSTGAINLQETLLRNPAFGTPAISRNNSNFSTSSAGVATVDLRNLGSDRTLVLVNGRRFVAGVPGTSTVDLNSIPTQFIDRVDVLTGGSSAVYGSDAVAGVVNITLKKDYQGIEASARTGISEHGDDSQREFNLMLGGNFDDNKGNVLVYAGYTKQGAVFSRGRSRSAIDQISCVYVNCDVDQIFEPYAPYYSSFAPQGRFFVGPQATQTTQAQQFTYDKNNNLIQGFSTNGNATRAADGFNRSAYRTIAIPTERYLLALNAHYEISDSVNVFLEGNYASTKVRTELEPFPMDSAGPNGIFPATGGRFNIEGLSINPATGASVLTRNPLVPLAIYNAATDTTGDGLRDIGFTKRLSEFGNRGSSVDRDTFRIVAGVNGALSDRWNYEAYYNYGQTRESQQNQGQVNVLNFANALNAVQDVYDLNGNGSTTDAICADAQARAQGCAPANIFGYNALSPEAINYIIAPSSVTSLTTQSVAGASIVGSLPGLSAGDIGIAIGAEYRKEQSEQVFDALTNAGLNGGNKLANTYGQFHVWEGYGEIRLPILADTPFFHRLELSAAGRVSKYSTVGTVYSYNLSALWAPVQDIRFRGTYSQSTRAPNVSELYGGSGQDYPSDLSDPCDGITATSTGTLATQCLANVGVRANIAANGSFVVNQADIQGISGFNNTNPNLNEEQSKSWTVGVAINPRSVDALRNLTLTVDYFNIKIKDAITQLPRSFILSQCYNAGNDDYCSFITRRQAVAGANSAGSLEFIDTTLFNSGGLRTSGLDVTLGYSQNVAGGQANFNVSYTHVFKGYVIPLPGAGRDNFAGESGASKDRATGALGWINKDFGVTFTGTYIGKAYLDDQFIIGSRGDTDIHSSNYRIKSKFYLDGQIKFTPGDNFEFFFGANNLLNTSPPPIITGLPFNTTGAETDASTYDPIGRRYYTGVRVKF</sequence>
<evidence type="ECO:0000256" key="4">
    <source>
        <dbReference type="ARBA" id="ARBA00022692"/>
    </source>
</evidence>
<keyword evidence="3 9" id="KW-1134">Transmembrane beta strand</keyword>
<dbReference type="PROSITE" id="PS00430">
    <property type="entry name" value="TONB_DEPENDENT_REC_1"/>
    <property type="match status" value="1"/>
</dbReference>
<organism evidence="15 16">
    <name type="scientific">Sphingobium amiense</name>
    <dbReference type="NCBI Taxonomy" id="135719"/>
    <lineage>
        <taxon>Bacteria</taxon>
        <taxon>Pseudomonadati</taxon>
        <taxon>Pseudomonadota</taxon>
        <taxon>Alphaproteobacteria</taxon>
        <taxon>Sphingomonadales</taxon>
        <taxon>Sphingomonadaceae</taxon>
        <taxon>Sphingobium</taxon>
    </lineage>
</organism>
<feature type="short sequence motif" description="TonB box" evidence="10">
    <location>
        <begin position="44"/>
        <end position="50"/>
    </location>
</feature>
<dbReference type="InterPro" id="IPR037066">
    <property type="entry name" value="Plug_dom_sf"/>
</dbReference>
<keyword evidence="7 9" id="KW-0472">Membrane</keyword>
<comment type="similarity">
    <text evidence="9 11">Belongs to the TonB-dependent receptor family.</text>
</comment>
<dbReference type="Proteomes" id="UP000279959">
    <property type="component" value="Chromosome"/>
</dbReference>
<evidence type="ECO:0000256" key="3">
    <source>
        <dbReference type="ARBA" id="ARBA00022452"/>
    </source>
</evidence>
<proteinExistence type="inferred from homology"/>
<dbReference type="InterPro" id="IPR000531">
    <property type="entry name" value="Beta-barrel_TonB"/>
</dbReference>
<dbReference type="KEGG" id="sami:SAMIE_1028440"/>
<evidence type="ECO:0000256" key="2">
    <source>
        <dbReference type="ARBA" id="ARBA00022448"/>
    </source>
</evidence>
<dbReference type="EMBL" id="AP018664">
    <property type="protein sequence ID" value="BBD99343.1"/>
    <property type="molecule type" value="Genomic_DNA"/>
</dbReference>
<feature type="domain" description="TonB-dependent receptor plug" evidence="14">
    <location>
        <begin position="56"/>
        <end position="172"/>
    </location>
</feature>
<keyword evidence="5 12" id="KW-0732">Signal</keyword>
<evidence type="ECO:0000256" key="5">
    <source>
        <dbReference type="ARBA" id="ARBA00022729"/>
    </source>
</evidence>
<feature type="signal peptide" evidence="12">
    <location>
        <begin position="1"/>
        <end position="27"/>
    </location>
</feature>
<protein>
    <submittedName>
        <fullName evidence="15">TonB-dependent receptor</fullName>
    </submittedName>
</protein>
<keyword evidence="2 9" id="KW-0813">Transport</keyword>
<evidence type="ECO:0000259" key="13">
    <source>
        <dbReference type="Pfam" id="PF00593"/>
    </source>
</evidence>
<dbReference type="PANTHER" id="PTHR47234">
    <property type="match status" value="1"/>
</dbReference>
<evidence type="ECO:0000256" key="11">
    <source>
        <dbReference type="RuleBase" id="RU003357"/>
    </source>
</evidence>
<evidence type="ECO:0000313" key="15">
    <source>
        <dbReference type="EMBL" id="BBD99343.1"/>
    </source>
</evidence>
<accession>A0A494W413</accession>
<dbReference type="SUPFAM" id="SSF56935">
    <property type="entry name" value="Porins"/>
    <property type="match status" value="1"/>
</dbReference>
<dbReference type="Gene3D" id="2.40.170.20">
    <property type="entry name" value="TonB-dependent receptor, beta-barrel domain"/>
    <property type="match status" value="1"/>
</dbReference>
<dbReference type="Gene3D" id="2.170.130.10">
    <property type="entry name" value="TonB-dependent receptor, plug domain"/>
    <property type="match status" value="1"/>
</dbReference>
<dbReference type="Pfam" id="PF00593">
    <property type="entry name" value="TonB_dep_Rec_b-barrel"/>
    <property type="match status" value="1"/>
</dbReference>
<evidence type="ECO:0000256" key="6">
    <source>
        <dbReference type="ARBA" id="ARBA00023077"/>
    </source>
</evidence>